<dbReference type="Pfam" id="PF07986">
    <property type="entry name" value="TBCC"/>
    <property type="match status" value="1"/>
</dbReference>
<protein>
    <recommendedName>
        <fullName evidence="2">C-CAP/cofactor C-like domain-containing protein</fullName>
    </recommendedName>
</protein>
<dbReference type="InterPro" id="IPR039589">
    <property type="entry name" value="TBCC1"/>
</dbReference>
<comment type="similarity">
    <text evidence="1">Belongs to the TBCC family.</text>
</comment>
<dbReference type="InterPro" id="IPR017901">
    <property type="entry name" value="C-CAP_CF_C-like"/>
</dbReference>
<proteinExistence type="inferred from homology"/>
<dbReference type="EMBL" id="CADEPM010000007">
    <property type="protein sequence ID" value="CAB3408962.1"/>
    <property type="molecule type" value="Genomic_DNA"/>
</dbReference>
<keyword evidence="4" id="KW-1185">Reference proteome</keyword>
<dbReference type="Proteomes" id="UP000494206">
    <property type="component" value="Unassembled WGS sequence"/>
</dbReference>
<dbReference type="PANTHER" id="PTHR16052:SF0">
    <property type="entry name" value="TBCC DOMAIN-CONTAINING PROTEIN 1"/>
    <property type="match status" value="1"/>
</dbReference>
<dbReference type="AlphaFoldDB" id="A0A8S1F8U7"/>
<dbReference type="InterPro" id="IPR016098">
    <property type="entry name" value="CAP/MinC_C"/>
</dbReference>
<evidence type="ECO:0000313" key="4">
    <source>
        <dbReference type="Proteomes" id="UP000494206"/>
    </source>
</evidence>
<dbReference type="OrthoDB" id="194775at2759"/>
<sequence>MCIFVWVRSSRSLQFFLPPQNINEARCYFDACHFSEFRQVCGVDIPDNRLEAIFQNASDSENKKCAVSNLVLSLIFAFLQNSDSKQNRSETIVEKLKEHLAEILKVLYFLKIGSILGGERLDDEFRAIQTYDFLDVIFEGTTKRPSGGIMVSVTPSSHLLQPAATTLSGLASMIKQILITDPFHIDEMPFDKNIPASPISIRKTTLAHNSRRVVHLHNVNKFELFRKDDLADVHLRICHDRPKASFLFVPLRCESVILEHLEYCKSVLLGAVQGLVVVRSCSNLRITVSCETLFLIDCVFIDVYIMSKRKPVILNCSNLNFAPFNTTYTGHTEILAQNGHSFVENSSLKEPINLGNSSWQFMDTSKFMWQLNPLQTDQSDIEILINSLPKAYRRAGFENRQEACRRLESSPLRICDVVSSRDLIYLKSKIEKEKNAKNN</sequence>
<reference evidence="3 4" key="1">
    <citation type="submission" date="2020-04" db="EMBL/GenBank/DDBJ databases">
        <authorList>
            <person name="Laetsch R D."/>
            <person name="Stevens L."/>
            <person name="Kumar S."/>
            <person name="Blaxter L. M."/>
        </authorList>
    </citation>
    <scope>NUCLEOTIDE SEQUENCE [LARGE SCALE GENOMIC DNA]</scope>
</reference>
<feature type="domain" description="C-CAP/cofactor C-like" evidence="2">
    <location>
        <begin position="195"/>
        <end position="350"/>
    </location>
</feature>
<dbReference type="PANTHER" id="PTHR16052">
    <property type="entry name" value="TBCC DOMAIN-CONTAINING PROTEIN 1"/>
    <property type="match status" value="1"/>
</dbReference>
<gene>
    <name evidence="3" type="ORF">CBOVIS_LOCUS10678</name>
</gene>
<accession>A0A8S1F8U7</accession>
<evidence type="ECO:0000313" key="3">
    <source>
        <dbReference type="EMBL" id="CAB3408962.1"/>
    </source>
</evidence>
<dbReference type="GO" id="GO:0031616">
    <property type="term" value="C:spindle pole centrosome"/>
    <property type="evidence" value="ECO:0007669"/>
    <property type="project" value="TreeGrafter"/>
</dbReference>
<dbReference type="GO" id="GO:0051684">
    <property type="term" value="P:maintenance of Golgi location"/>
    <property type="evidence" value="ECO:0007669"/>
    <property type="project" value="TreeGrafter"/>
</dbReference>
<evidence type="ECO:0000259" key="2">
    <source>
        <dbReference type="PROSITE" id="PS51329"/>
    </source>
</evidence>
<comment type="caution">
    <text evidence="3">The sequence shown here is derived from an EMBL/GenBank/DDBJ whole genome shotgun (WGS) entry which is preliminary data.</text>
</comment>
<dbReference type="Gene3D" id="2.160.20.70">
    <property type="match status" value="1"/>
</dbReference>
<dbReference type="PROSITE" id="PS51329">
    <property type="entry name" value="C_CAP_COFACTOR_C"/>
    <property type="match status" value="1"/>
</dbReference>
<dbReference type="InterPro" id="IPR012945">
    <property type="entry name" value="Tubulin-bd_cofactor_C_dom"/>
</dbReference>
<organism evidence="3 4">
    <name type="scientific">Caenorhabditis bovis</name>
    <dbReference type="NCBI Taxonomy" id="2654633"/>
    <lineage>
        <taxon>Eukaryota</taxon>
        <taxon>Metazoa</taxon>
        <taxon>Ecdysozoa</taxon>
        <taxon>Nematoda</taxon>
        <taxon>Chromadorea</taxon>
        <taxon>Rhabditida</taxon>
        <taxon>Rhabditina</taxon>
        <taxon>Rhabditomorpha</taxon>
        <taxon>Rhabditoidea</taxon>
        <taxon>Rhabditidae</taxon>
        <taxon>Peloderinae</taxon>
        <taxon>Caenorhabditis</taxon>
    </lineage>
</organism>
<evidence type="ECO:0000256" key="1">
    <source>
        <dbReference type="ARBA" id="ARBA00008848"/>
    </source>
</evidence>
<dbReference type="GO" id="GO:0051661">
    <property type="term" value="P:maintenance of centrosome location"/>
    <property type="evidence" value="ECO:0007669"/>
    <property type="project" value="TreeGrafter"/>
</dbReference>
<name>A0A8S1F8U7_9PELO</name>